<keyword evidence="1" id="KW-0479">Metal-binding</keyword>
<organism evidence="5">
    <name type="scientific">viral metagenome</name>
    <dbReference type="NCBI Taxonomy" id="1070528"/>
    <lineage>
        <taxon>unclassified sequences</taxon>
        <taxon>metagenomes</taxon>
        <taxon>organismal metagenomes</taxon>
    </lineage>
</organism>
<evidence type="ECO:0000256" key="3">
    <source>
        <dbReference type="ARBA" id="ARBA00022833"/>
    </source>
</evidence>
<protein>
    <recommendedName>
        <fullName evidence="4">TFIIS-type domain-containing protein</fullName>
    </recommendedName>
</protein>
<keyword evidence="2" id="KW-0863">Zinc-finger</keyword>
<dbReference type="GO" id="GO:0008270">
    <property type="term" value="F:zinc ion binding"/>
    <property type="evidence" value="ECO:0007669"/>
    <property type="project" value="UniProtKB-KW"/>
</dbReference>
<name>A0A6C0D0J6_9ZZZZ</name>
<accession>A0A6C0D0J6</accession>
<proteinExistence type="predicted"/>
<dbReference type="Pfam" id="PF01096">
    <property type="entry name" value="Zn_ribbon_TFIIS"/>
    <property type="match status" value="1"/>
</dbReference>
<sequence length="144" mass="16587">MTSYRETGKLALSTVLDNENNITLFEQYIYDNSLGEKDQECVYKTNLYQTVIDIMDKHKLKTLAQNIKENKIGWNHPTFDELNQKRLEQDNFIENPFEVAEGVITCKCGSKRVFSYSKQVRGGDEATSTFAQCIACKAKWVQNN</sequence>
<dbReference type="GO" id="GO:0006351">
    <property type="term" value="P:DNA-templated transcription"/>
    <property type="evidence" value="ECO:0007669"/>
    <property type="project" value="InterPro"/>
</dbReference>
<feature type="domain" description="TFIIS-type" evidence="4">
    <location>
        <begin position="102"/>
        <end position="141"/>
    </location>
</feature>
<dbReference type="AlphaFoldDB" id="A0A6C0D0J6"/>
<evidence type="ECO:0000313" key="5">
    <source>
        <dbReference type="EMBL" id="QHT09760.1"/>
    </source>
</evidence>
<reference evidence="5" key="1">
    <citation type="journal article" date="2020" name="Nature">
        <title>Giant virus diversity and host interactions through global metagenomics.</title>
        <authorList>
            <person name="Schulz F."/>
            <person name="Roux S."/>
            <person name="Paez-Espino D."/>
            <person name="Jungbluth S."/>
            <person name="Walsh D.A."/>
            <person name="Denef V.J."/>
            <person name="McMahon K.D."/>
            <person name="Konstantinidis K.T."/>
            <person name="Eloe-Fadrosh E.A."/>
            <person name="Kyrpides N.C."/>
            <person name="Woyke T."/>
        </authorList>
    </citation>
    <scope>NUCLEOTIDE SEQUENCE</scope>
    <source>
        <strain evidence="5">GVMAG-M-3300023174-102</strain>
    </source>
</reference>
<dbReference type="PROSITE" id="PS51133">
    <property type="entry name" value="ZF_TFIIS_2"/>
    <property type="match status" value="1"/>
</dbReference>
<dbReference type="InterPro" id="IPR001222">
    <property type="entry name" value="Znf_TFIIS"/>
</dbReference>
<evidence type="ECO:0000256" key="1">
    <source>
        <dbReference type="ARBA" id="ARBA00022723"/>
    </source>
</evidence>
<evidence type="ECO:0000256" key="2">
    <source>
        <dbReference type="ARBA" id="ARBA00022771"/>
    </source>
</evidence>
<dbReference type="SUPFAM" id="SSF57783">
    <property type="entry name" value="Zinc beta-ribbon"/>
    <property type="match status" value="1"/>
</dbReference>
<dbReference type="GO" id="GO:0003676">
    <property type="term" value="F:nucleic acid binding"/>
    <property type="evidence" value="ECO:0007669"/>
    <property type="project" value="InterPro"/>
</dbReference>
<keyword evidence="3" id="KW-0862">Zinc</keyword>
<dbReference type="EMBL" id="MN739515">
    <property type="protein sequence ID" value="QHT09760.1"/>
    <property type="molecule type" value="Genomic_DNA"/>
</dbReference>
<evidence type="ECO:0000259" key="4">
    <source>
        <dbReference type="PROSITE" id="PS51133"/>
    </source>
</evidence>
<dbReference type="Gene3D" id="2.20.25.10">
    <property type="match status" value="1"/>
</dbReference>